<dbReference type="InterPro" id="IPR033121">
    <property type="entry name" value="PEPTIDASE_A1"/>
</dbReference>
<protein>
    <submittedName>
        <fullName evidence="2">Putative Peptidase family A1 domain-containing protein</fullName>
    </submittedName>
</protein>
<feature type="domain" description="Peptidase A1" evidence="1">
    <location>
        <begin position="50"/>
        <end position="80"/>
    </location>
</feature>
<dbReference type="OrthoDB" id="1072226at2759"/>
<organism evidence="2 3">
    <name type="scientific">Lupinus albus</name>
    <name type="common">White lupine</name>
    <name type="synonym">Lupinus termis</name>
    <dbReference type="NCBI Taxonomy" id="3870"/>
    <lineage>
        <taxon>Eukaryota</taxon>
        <taxon>Viridiplantae</taxon>
        <taxon>Streptophyta</taxon>
        <taxon>Embryophyta</taxon>
        <taxon>Tracheophyta</taxon>
        <taxon>Spermatophyta</taxon>
        <taxon>Magnoliopsida</taxon>
        <taxon>eudicotyledons</taxon>
        <taxon>Gunneridae</taxon>
        <taxon>Pentapetalae</taxon>
        <taxon>rosids</taxon>
        <taxon>fabids</taxon>
        <taxon>Fabales</taxon>
        <taxon>Fabaceae</taxon>
        <taxon>Papilionoideae</taxon>
        <taxon>50 kb inversion clade</taxon>
        <taxon>genistoids sensu lato</taxon>
        <taxon>core genistoids</taxon>
        <taxon>Genisteae</taxon>
        <taxon>Lupinus</taxon>
    </lineage>
</organism>
<gene>
    <name evidence="2" type="ORF">Lalb_Chr01g0012291</name>
</gene>
<dbReference type="PROSITE" id="PS51767">
    <property type="entry name" value="PEPTIDASE_A1"/>
    <property type="match status" value="1"/>
</dbReference>
<sequence>MQILVQQSHDRVQHLSHMLSSTLYLNFSEYSVLDNTTLMPVIKRIPTSHMLVEVGIGTFNNDSYKSYLLVMDTGSKFIWT</sequence>
<evidence type="ECO:0000313" key="3">
    <source>
        <dbReference type="Proteomes" id="UP000447434"/>
    </source>
</evidence>
<dbReference type="Proteomes" id="UP000447434">
    <property type="component" value="Chromosome 1"/>
</dbReference>
<dbReference type="EMBL" id="WOCE01000001">
    <property type="protein sequence ID" value="KAE9621303.1"/>
    <property type="molecule type" value="Genomic_DNA"/>
</dbReference>
<accession>A0A6A4R6H9</accession>
<comment type="caution">
    <text evidence="2">The sequence shown here is derived from an EMBL/GenBank/DDBJ whole genome shotgun (WGS) entry which is preliminary data.</text>
</comment>
<dbReference type="AlphaFoldDB" id="A0A6A4R6H9"/>
<name>A0A6A4R6H9_LUPAL</name>
<proteinExistence type="predicted"/>
<evidence type="ECO:0000259" key="1">
    <source>
        <dbReference type="PROSITE" id="PS51767"/>
    </source>
</evidence>
<keyword evidence="3" id="KW-1185">Reference proteome</keyword>
<evidence type="ECO:0000313" key="2">
    <source>
        <dbReference type="EMBL" id="KAE9621303.1"/>
    </source>
</evidence>
<reference evidence="3" key="1">
    <citation type="journal article" date="2020" name="Nat. Commun.">
        <title>Genome sequence of the cluster root forming white lupin.</title>
        <authorList>
            <person name="Hufnagel B."/>
            <person name="Marques A."/>
            <person name="Soriano A."/>
            <person name="Marques L."/>
            <person name="Divol F."/>
            <person name="Doumas P."/>
            <person name="Sallet E."/>
            <person name="Mancinotti D."/>
            <person name="Carrere S."/>
            <person name="Marande W."/>
            <person name="Arribat S."/>
            <person name="Keller J."/>
            <person name="Huneau C."/>
            <person name="Blein T."/>
            <person name="Aime D."/>
            <person name="Laguerre M."/>
            <person name="Taylor J."/>
            <person name="Schubert V."/>
            <person name="Nelson M."/>
            <person name="Geu-Flores F."/>
            <person name="Crespi M."/>
            <person name="Gallardo-Guerrero K."/>
            <person name="Delaux P.-M."/>
            <person name="Salse J."/>
            <person name="Berges H."/>
            <person name="Guyot R."/>
            <person name="Gouzy J."/>
            <person name="Peret B."/>
        </authorList>
    </citation>
    <scope>NUCLEOTIDE SEQUENCE [LARGE SCALE GENOMIC DNA]</scope>
    <source>
        <strain evidence="3">cv. Amiga</strain>
    </source>
</reference>